<dbReference type="InterPro" id="IPR018076">
    <property type="entry name" value="T2SS_GspF_dom"/>
</dbReference>
<evidence type="ECO:0000256" key="1">
    <source>
        <dbReference type="ARBA" id="ARBA00004651"/>
    </source>
</evidence>
<keyword evidence="4 6" id="KW-1133">Transmembrane helix</keyword>
<keyword evidence="2" id="KW-1003">Cell membrane</keyword>
<sequence length="288" mass="31552">MLGLISSLVLALAILVGLWSVYSLFRQAPTEDRTYKDKPPLLFRVLWPLINLLANSLGWALSTKAEERYTTALRRAGQDYALTPRQFFAGKVVSAVAGALLGVMLSGMLEGGLSIIVVIAMLAFFYPDLWLKETTKQRNLAILKALPFFIDLLTLSIEAGLNLSGAMQQAVAKSAGGPLMVEINRVLRDVRAGKARIDALRDFSARLDFTPITSFVSALVQGEKTGSSLGPILRAQAEQRRTERFLRAEKLAMEAPVKMLGPLIFFIFPCTFIVIGFPIAMKFLASGL</sequence>
<keyword evidence="5 6" id="KW-0472">Membrane</keyword>
<reference evidence="8 9" key="1">
    <citation type="journal article" date="2010" name="J. Bacteriol.">
        <title>Completed genome sequence of the anaerobic iron-oxidizing bacterium Acidovorax ebreus strain TPSY.</title>
        <authorList>
            <person name="Byrne-Bailey K.G."/>
            <person name="Weber K.A."/>
            <person name="Chair A.H."/>
            <person name="Bose S."/>
            <person name="Knox T."/>
            <person name="Spanbauer T.L."/>
            <person name="Chertkov O."/>
            <person name="Coates J.D."/>
        </authorList>
    </citation>
    <scope>NUCLEOTIDE SEQUENCE [LARGE SCALE GENOMIC DNA]</scope>
    <source>
        <strain evidence="8 9">TPSY</strain>
    </source>
</reference>
<name>A0A9J9Q9U1_ACIET</name>
<accession>A0A9J9Q9U1</accession>
<evidence type="ECO:0000256" key="2">
    <source>
        <dbReference type="ARBA" id="ARBA00022475"/>
    </source>
</evidence>
<dbReference type="PANTHER" id="PTHR35007:SF2">
    <property type="entry name" value="PILUS ASSEMBLE PROTEIN"/>
    <property type="match status" value="1"/>
</dbReference>
<comment type="subcellular location">
    <subcellularLocation>
        <location evidence="1">Cell membrane</location>
        <topology evidence="1">Multi-pass membrane protein</topology>
    </subcellularLocation>
</comment>
<feature type="transmembrane region" description="Helical" evidence="6">
    <location>
        <begin position="260"/>
        <end position="281"/>
    </location>
</feature>
<dbReference type="Proteomes" id="UP000000450">
    <property type="component" value="Chromosome"/>
</dbReference>
<evidence type="ECO:0000259" key="7">
    <source>
        <dbReference type="Pfam" id="PF00482"/>
    </source>
</evidence>
<evidence type="ECO:0000256" key="4">
    <source>
        <dbReference type="ARBA" id="ARBA00022989"/>
    </source>
</evidence>
<feature type="transmembrane region" description="Helical" evidence="6">
    <location>
        <begin position="45"/>
        <end position="65"/>
    </location>
</feature>
<protein>
    <submittedName>
        <fullName evidence="8">Type II secretion system protein</fullName>
    </submittedName>
</protein>
<feature type="transmembrane region" description="Helical" evidence="6">
    <location>
        <begin position="86"/>
        <end position="105"/>
    </location>
</feature>
<dbReference type="EMBL" id="CP001392">
    <property type="protein sequence ID" value="ACM33569.1"/>
    <property type="molecule type" value="Genomic_DNA"/>
</dbReference>
<keyword evidence="9" id="KW-1185">Reference proteome</keyword>
<keyword evidence="3 6" id="KW-0812">Transmembrane</keyword>
<feature type="transmembrane region" description="Helical" evidence="6">
    <location>
        <begin position="111"/>
        <end position="131"/>
    </location>
</feature>
<evidence type="ECO:0000313" key="9">
    <source>
        <dbReference type="Proteomes" id="UP000000450"/>
    </source>
</evidence>
<dbReference type="PANTHER" id="PTHR35007">
    <property type="entry name" value="INTEGRAL MEMBRANE PROTEIN-RELATED"/>
    <property type="match status" value="1"/>
</dbReference>
<dbReference type="AlphaFoldDB" id="A0A9J9Q9U1"/>
<gene>
    <name evidence="8" type="ordered locus">Dtpsy_2114</name>
</gene>
<dbReference type="InterPro" id="IPR042094">
    <property type="entry name" value="T2SS_GspF_sf"/>
</dbReference>
<dbReference type="Pfam" id="PF00482">
    <property type="entry name" value="T2SSF"/>
    <property type="match status" value="1"/>
</dbReference>
<dbReference type="RefSeq" id="WP_015913591.1">
    <property type="nucleotide sequence ID" value="NC_011992.1"/>
</dbReference>
<dbReference type="Gene3D" id="1.20.81.30">
    <property type="entry name" value="Type II secretion system (T2SS), domain F"/>
    <property type="match status" value="1"/>
</dbReference>
<organism evidence="8 9">
    <name type="scientific">Acidovorax ebreus (strain TPSY)</name>
    <name type="common">Diaphorobacter sp. (strain TPSY)</name>
    <dbReference type="NCBI Taxonomy" id="535289"/>
    <lineage>
        <taxon>Bacteria</taxon>
        <taxon>Pseudomonadati</taxon>
        <taxon>Pseudomonadota</taxon>
        <taxon>Betaproteobacteria</taxon>
        <taxon>Burkholderiales</taxon>
        <taxon>Comamonadaceae</taxon>
        <taxon>Diaphorobacter</taxon>
    </lineage>
</organism>
<proteinExistence type="predicted"/>
<evidence type="ECO:0000256" key="3">
    <source>
        <dbReference type="ARBA" id="ARBA00022692"/>
    </source>
</evidence>
<feature type="domain" description="Type II secretion system protein GspF" evidence="7">
    <location>
        <begin position="149"/>
        <end position="275"/>
    </location>
</feature>
<evidence type="ECO:0000256" key="5">
    <source>
        <dbReference type="ARBA" id="ARBA00023136"/>
    </source>
</evidence>
<feature type="transmembrane region" description="Helical" evidence="6">
    <location>
        <begin position="7"/>
        <end position="25"/>
    </location>
</feature>
<dbReference type="GO" id="GO:0005886">
    <property type="term" value="C:plasma membrane"/>
    <property type="evidence" value="ECO:0007669"/>
    <property type="project" value="UniProtKB-SubCell"/>
</dbReference>
<dbReference type="KEGG" id="dia:Dtpsy_2114"/>
<dbReference type="GeneID" id="84681032"/>
<evidence type="ECO:0000313" key="8">
    <source>
        <dbReference type="EMBL" id="ACM33569.1"/>
    </source>
</evidence>
<evidence type="ECO:0000256" key="6">
    <source>
        <dbReference type="SAM" id="Phobius"/>
    </source>
</evidence>